<dbReference type="InterPro" id="IPR036249">
    <property type="entry name" value="Thioredoxin-like_sf"/>
</dbReference>
<dbReference type="NCBIfam" id="TIGR01068">
    <property type="entry name" value="thioredoxin"/>
    <property type="match status" value="1"/>
</dbReference>
<evidence type="ECO:0000256" key="2">
    <source>
        <dbReference type="ARBA" id="ARBA00022982"/>
    </source>
</evidence>
<dbReference type="PRINTS" id="PR00421">
    <property type="entry name" value="THIOREDOXIN"/>
</dbReference>
<dbReference type="AlphaFoldDB" id="A0A381WFJ2"/>
<keyword evidence="4" id="KW-0676">Redox-active center</keyword>
<dbReference type="InterPro" id="IPR017937">
    <property type="entry name" value="Thioredoxin_CS"/>
</dbReference>
<dbReference type="SUPFAM" id="SSF52833">
    <property type="entry name" value="Thioredoxin-like"/>
    <property type="match status" value="1"/>
</dbReference>
<dbReference type="Gene3D" id="3.40.30.10">
    <property type="entry name" value="Glutaredoxin"/>
    <property type="match status" value="1"/>
</dbReference>
<evidence type="ECO:0000259" key="5">
    <source>
        <dbReference type="PROSITE" id="PS51352"/>
    </source>
</evidence>
<organism evidence="6">
    <name type="scientific">marine metagenome</name>
    <dbReference type="NCBI Taxonomy" id="408172"/>
    <lineage>
        <taxon>unclassified sequences</taxon>
        <taxon>metagenomes</taxon>
        <taxon>ecological metagenomes</taxon>
    </lineage>
</organism>
<dbReference type="PROSITE" id="PS00194">
    <property type="entry name" value="THIOREDOXIN_1"/>
    <property type="match status" value="1"/>
</dbReference>
<accession>A0A381WFJ2</accession>
<keyword evidence="2" id="KW-0249">Electron transport</keyword>
<evidence type="ECO:0000256" key="1">
    <source>
        <dbReference type="ARBA" id="ARBA00022448"/>
    </source>
</evidence>
<dbReference type="GO" id="GO:0015035">
    <property type="term" value="F:protein-disulfide reductase activity"/>
    <property type="evidence" value="ECO:0007669"/>
    <property type="project" value="InterPro"/>
</dbReference>
<dbReference type="CDD" id="cd02947">
    <property type="entry name" value="TRX_family"/>
    <property type="match status" value="1"/>
</dbReference>
<reference evidence="6" key="1">
    <citation type="submission" date="2018-05" db="EMBL/GenBank/DDBJ databases">
        <authorList>
            <person name="Lanie J.A."/>
            <person name="Ng W.-L."/>
            <person name="Kazmierczak K.M."/>
            <person name="Andrzejewski T.M."/>
            <person name="Davidsen T.M."/>
            <person name="Wayne K.J."/>
            <person name="Tettelin H."/>
            <person name="Glass J.I."/>
            <person name="Rusch D."/>
            <person name="Podicherti R."/>
            <person name="Tsui H.-C.T."/>
            <person name="Winkler M.E."/>
        </authorList>
    </citation>
    <scope>NUCLEOTIDE SEQUENCE</scope>
</reference>
<dbReference type="GO" id="GO:0045454">
    <property type="term" value="P:cell redox homeostasis"/>
    <property type="evidence" value="ECO:0007669"/>
    <property type="project" value="TreeGrafter"/>
</dbReference>
<name>A0A381WFJ2_9ZZZZ</name>
<dbReference type="EMBL" id="UINC01011639">
    <property type="protein sequence ID" value="SVA51244.1"/>
    <property type="molecule type" value="Genomic_DNA"/>
</dbReference>
<dbReference type="InterPro" id="IPR005746">
    <property type="entry name" value="Thioredoxin"/>
</dbReference>
<proteinExistence type="predicted"/>
<feature type="domain" description="Thioredoxin" evidence="5">
    <location>
        <begin position="1"/>
        <end position="109"/>
    </location>
</feature>
<dbReference type="FunFam" id="3.40.30.10:FF:000001">
    <property type="entry name" value="Thioredoxin"/>
    <property type="match status" value="1"/>
</dbReference>
<dbReference type="PANTHER" id="PTHR45663:SF11">
    <property type="entry name" value="GEO12009P1"/>
    <property type="match status" value="1"/>
</dbReference>
<evidence type="ECO:0000256" key="3">
    <source>
        <dbReference type="ARBA" id="ARBA00023157"/>
    </source>
</evidence>
<sequence length="109" mass="11688">MASDKVVTLTADNFDAEVIQSASPVLVDFWAEWCGPCKMIGPMIDQLADENDGKATVGKVNIDEHQQLAVQYNVQSIPTLLIFKGGEVVEQAVGALSKADLQGMLDSHA</sequence>
<keyword evidence="3" id="KW-1015">Disulfide bond</keyword>
<protein>
    <recommendedName>
        <fullName evidence="5">Thioredoxin domain-containing protein</fullName>
    </recommendedName>
</protein>
<dbReference type="InterPro" id="IPR013766">
    <property type="entry name" value="Thioredoxin_domain"/>
</dbReference>
<evidence type="ECO:0000313" key="6">
    <source>
        <dbReference type="EMBL" id="SVA51244.1"/>
    </source>
</evidence>
<evidence type="ECO:0000256" key="4">
    <source>
        <dbReference type="ARBA" id="ARBA00023284"/>
    </source>
</evidence>
<dbReference type="Pfam" id="PF00085">
    <property type="entry name" value="Thioredoxin"/>
    <property type="match status" value="1"/>
</dbReference>
<dbReference type="PANTHER" id="PTHR45663">
    <property type="entry name" value="GEO12009P1"/>
    <property type="match status" value="1"/>
</dbReference>
<dbReference type="GO" id="GO:0005829">
    <property type="term" value="C:cytosol"/>
    <property type="evidence" value="ECO:0007669"/>
    <property type="project" value="TreeGrafter"/>
</dbReference>
<dbReference type="PROSITE" id="PS51352">
    <property type="entry name" value="THIOREDOXIN_2"/>
    <property type="match status" value="1"/>
</dbReference>
<dbReference type="PIRSF" id="PIRSF000077">
    <property type="entry name" value="Thioredoxin"/>
    <property type="match status" value="1"/>
</dbReference>
<gene>
    <name evidence="6" type="ORF">METZ01_LOCUS104098</name>
</gene>
<keyword evidence="1" id="KW-0813">Transport</keyword>